<evidence type="ECO:0000256" key="12">
    <source>
        <dbReference type="SAM" id="SignalP"/>
    </source>
</evidence>
<feature type="domain" description="LNR" evidence="14">
    <location>
        <begin position="50"/>
        <end position="87"/>
    </location>
</feature>
<evidence type="ECO:0000313" key="15">
    <source>
        <dbReference type="EMBL" id="KAL1510693.1"/>
    </source>
</evidence>
<keyword evidence="6 11" id="KW-0472">Membrane</keyword>
<keyword evidence="3 12" id="KW-0732">Signal</keyword>
<dbReference type="PANTHER" id="PTHR24261:SF7">
    <property type="entry name" value="KRINGLE DOMAIN-CONTAINING PROTEIN"/>
    <property type="match status" value="1"/>
</dbReference>
<sequence>MMRPLCVAVLCVSLHRAASQNATTEQAMDGADSTYRSYDYDDTKFAADGCVPGCDASWQGDGECDETCNSDACAFDGGDCFEGWGECYIHPDGRDYRGSVSTTAGGIPCQLWSHQFPHTHTKSHTNFPDAGLGGHGHCRNPTGERAPWCYTTDPEVEWDYCNVTRAAPSCNHTAPGPRPLNVTSMPLNAIVRSEAREHELKFFHVHVPSSIYFLQAVVIPLTGDPDIFLSFDNPYPTGANYTFMQDRVGVDVFSIGRNNYLFCGEVGSRSSCNFYVGVVGFEATLFDIIVYGIDEAQHAAMGFKSDKGAQPPKTKAPSLLCAAACDWRSLGDGQCDPQCNNTACYWDRGDCLEGATGCTADCHADWIGDGYCDEACFNLKCNWDKRDCLDKGQRPCADGCMPSLLGDGECDAVCNRESCNFDHGDCFHGHDECYMRADGADYRGTVSTTRDGMECQRWSEQTPNQHTKTIANYPRAGLGGHNFCRNPDGEASPWCYVLDAQDRWDFCNVGTPSDSPCTSPPPPLPPPPTPGFPPPPPPTPPPPLSPPPPPPPPPTPPPLAPPPLPCPPECGALGRNGVCDKQCNITLCVWDQGDCADVFESILKFSMLGKVLEKGIISEVLATQGGYVKQGMYVGILVGLCAALCALVAIAKARRRKVNPRKGTYTPYGESTDTYGLDEAAGPDSAD</sequence>
<evidence type="ECO:0000256" key="4">
    <source>
        <dbReference type="ARBA" id="ARBA00022737"/>
    </source>
</evidence>
<dbReference type="InterPro" id="IPR000001">
    <property type="entry name" value="Kringle"/>
</dbReference>
<feature type="domain" description="Kringle" evidence="13">
    <location>
        <begin position="89"/>
        <end position="170"/>
    </location>
</feature>
<organism evidence="15 16">
    <name type="scientific">Prymnesium parvum</name>
    <name type="common">Toxic golden alga</name>
    <dbReference type="NCBI Taxonomy" id="97485"/>
    <lineage>
        <taxon>Eukaryota</taxon>
        <taxon>Haptista</taxon>
        <taxon>Haptophyta</taxon>
        <taxon>Prymnesiophyceae</taxon>
        <taxon>Prymnesiales</taxon>
        <taxon>Prymnesiaceae</taxon>
        <taxon>Prymnesium</taxon>
    </lineage>
</organism>
<dbReference type="InterPro" id="IPR000800">
    <property type="entry name" value="Notch_dom"/>
</dbReference>
<feature type="region of interest" description="Disordered" evidence="10">
    <location>
        <begin position="661"/>
        <end position="687"/>
    </location>
</feature>
<dbReference type="CDD" id="cd00108">
    <property type="entry name" value="KR"/>
    <property type="match status" value="2"/>
</dbReference>
<dbReference type="PROSITE" id="PS50070">
    <property type="entry name" value="KRINGLE_2"/>
    <property type="match status" value="2"/>
</dbReference>
<dbReference type="SUPFAM" id="SSF90193">
    <property type="entry name" value="Notch domain"/>
    <property type="match status" value="1"/>
</dbReference>
<evidence type="ECO:0000313" key="16">
    <source>
        <dbReference type="Proteomes" id="UP001515480"/>
    </source>
</evidence>
<evidence type="ECO:0000256" key="5">
    <source>
        <dbReference type="ARBA" id="ARBA00022989"/>
    </source>
</evidence>
<dbReference type="SMART" id="SM00004">
    <property type="entry name" value="NL"/>
    <property type="match status" value="4"/>
</dbReference>
<comment type="subcellular location">
    <subcellularLocation>
        <location evidence="9">Endomembrane system</location>
        <topology evidence="9">Single-pass type I membrane protein</topology>
    </subcellularLocation>
</comment>
<dbReference type="AlphaFoldDB" id="A0AB34IZN4"/>
<dbReference type="Proteomes" id="UP001515480">
    <property type="component" value="Unassembled WGS sequence"/>
</dbReference>
<accession>A0AB34IZN4</accession>
<protein>
    <recommendedName>
        <fullName evidence="17">Kringle-containing protein marking the eye and the nose</fullName>
    </recommendedName>
</protein>
<evidence type="ECO:0000256" key="10">
    <source>
        <dbReference type="SAM" id="MobiDB-lite"/>
    </source>
</evidence>
<dbReference type="Gene3D" id="3.30.300.320">
    <property type="match status" value="3"/>
</dbReference>
<evidence type="ECO:0000256" key="7">
    <source>
        <dbReference type="ARBA" id="ARBA00023157"/>
    </source>
</evidence>
<dbReference type="PROSITE" id="PS50258">
    <property type="entry name" value="LNR"/>
    <property type="match status" value="2"/>
</dbReference>
<keyword evidence="7" id="KW-1015">Disulfide bond</keyword>
<evidence type="ECO:0000256" key="11">
    <source>
        <dbReference type="SAM" id="Phobius"/>
    </source>
</evidence>
<evidence type="ECO:0000256" key="3">
    <source>
        <dbReference type="ARBA" id="ARBA00022729"/>
    </source>
</evidence>
<gene>
    <name evidence="15" type="ORF">AB1Y20_006988</name>
</gene>
<evidence type="ECO:0000256" key="8">
    <source>
        <dbReference type="ARBA" id="ARBA00023180"/>
    </source>
</evidence>
<dbReference type="Pfam" id="PF00051">
    <property type="entry name" value="Kringle"/>
    <property type="match status" value="2"/>
</dbReference>
<evidence type="ECO:0000256" key="6">
    <source>
        <dbReference type="ARBA" id="ARBA00023136"/>
    </source>
</evidence>
<feature type="region of interest" description="Disordered" evidence="10">
    <location>
        <begin position="515"/>
        <end position="556"/>
    </location>
</feature>
<feature type="transmembrane region" description="Helical" evidence="11">
    <location>
        <begin position="631"/>
        <end position="651"/>
    </location>
</feature>
<evidence type="ECO:0000259" key="14">
    <source>
        <dbReference type="PROSITE" id="PS50258"/>
    </source>
</evidence>
<dbReference type="PANTHER" id="PTHR24261">
    <property type="entry name" value="PLASMINOGEN-RELATED"/>
    <property type="match status" value="1"/>
</dbReference>
<keyword evidence="1" id="KW-0420">Kringle</keyword>
<keyword evidence="8" id="KW-0325">Glycoprotein</keyword>
<dbReference type="InterPro" id="IPR018056">
    <property type="entry name" value="Kringle_CS"/>
</dbReference>
<dbReference type="SMART" id="SM00130">
    <property type="entry name" value="KR"/>
    <property type="match status" value="2"/>
</dbReference>
<keyword evidence="2 11" id="KW-0812">Transmembrane</keyword>
<feature type="compositionally biased region" description="Pro residues" evidence="10">
    <location>
        <begin position="518"/>
        <end position="556"/>
    </location>
</feature>
<reference evidence="15 16" key="1">
    <citation type="journal article" date="2024" name="Science">
        <title>Giant polyketide synthase enzymes in the biosynthesis of giant marine polyether toxins.</title>
        <authorList>
            <person name="Fallon T.R."/>
            <person name="Shende V.V."/>
            <person name="Wierzbicki I.H."/>
            <person name="Pendleton A.L."/>
            <person name="Watervoot N.F."/>
            <person name="Auber R.P."/>
            <person name="Gonzalez D.J."/>
            <person name="Wisecaver J.H."/>
            <person name="Moore B.S."/>
        </authorList>
    </citation>
    <scope>NUCLEOTIDE SEQUENCE [LARGE SCALE GENOMIC DNA]</scope>
    <source>
        <strain evidence="15 16">12B1</strain>
    </source>
</reference>
<dbReference type="GO" id="GO:0012505">
    <property type="term" value="C:endomembrane system"/>
    <property type="evidence" value="ECO:0007669"/>
    <property type="project" value="UniProtKB-SubCell"/>
</dbReference>
<feature type="domain" description="Kringle" evidence="13">
    <location>
        <begin position="435"/>
        <end position="517"/>
    </location>
</feature>
<dbReference type="InterPro" id="IPR050759">
    <property type="entry name" value="Serine_protease_kringle"/>
</dbReference>
<dbReference type="Pfam" id="PF00066">
    <property type="entry name" value="Notch"/>
    <property type="match status" value="5"/>
</dbReference>
<feature type="chain" id="PRO_5044217547" description="Kringle-containing protein marking the eye and the nose" evidence="12">
    <location>
        <begin position="20"/>
        <end position="687"/>
    </location>
</feature>
<keyword evidence="5 11" id="KW-1133">Transmembrane helix</keyword>
<dbReference type="FunFam" id="2.40.20.10:FF:000001">
    <property type="entry name" value="Urokinase-type plasminogen activator"/>
    <property type="match status" value="1"/>
</dbReference>
<feature type="domain" description="LNR" evidence="14">
    <location>
        <begin position="321"/>
        <end position="361"/>
    </location>
</feature>
<dbReference type="Gene3D" id="2.40.20.10">
    <property type="entry name" value="Plasminogen Kringle 4"/>
    <property type="match status" value="2"/>
</dbReference>
<keyword evidence="16" id="KW-1185">Reference proteome</keyword>
<comment type="caution">
    <text evidence="15">The sequence shown here is derived from an EMBL/GenBank/DDBJ whole genome shotgun (WGS) entry which is preliminary data.</text>
</comment>
<keyword evidence="4" id="KW-0677">Repeat</keyword>
<feature type="signal peptide" evidence="12">
    <location>
        <begin position="1"/>
        <end position="19"/>
    </location>
</feature>
<evidence type="ECO:0000256" key="1">
    <source>
        <dbReference type="ARBA" id="ARBA00022572"/>
    </source>
</evidence>
<evidence type="ECO:0000256" key="2">
    <source>
        <dbReference type="ARBA" id="ARBA00022692"/>
    </source>
</evidence>
<dbReference type="InterPro" id="IPR038178">
    <property type="entry name" value="Kringle_sf"/>
</dbReference>
<evidence type="ECO:0000256" key="9">
    <source>
        <dbReference type="ARBA" id="ARBA00046288"/>
    </source>
</evidence>
<dbReference type="EMBL" id="JBGBPQ010000015">
    <property type="protein sequence ID" value="KAL1510693.1"/>
    <property type="molecule type" value="Genomic_DNA"/>
</dbReference>
<dbReference type="PRINTS" id="PR00018">
    <property type="entry name" value="KRINGLE"/>
</dbReference>
<dbReference type="InterPro" id="IPR013806">
    <property type="entry name" value="Kringle-like"/>
</dbReference>
<dbReference type="PROSITE" id="PS00021">
    <property type="entry name" value="KRINGLE_1"/>
    <property type="match status" value="1"/>
</dbReference>
<evidence type="ECO:0008006" key="17">
    <source>
        <dbReference type="Google" id="ProtNLM"/>
    </source>
</evidence>
<dbReference type="Gene3D" id="4.10.470.20">
    <property type="match status" value="1"/>
</dbReference>
<name>A0AB34IZN4_PRYPA</name>
<dbReference type="InterPro" id="IPR035993">
    <property type="entry name" value="Notch-like_dom_sf"/>
</dbReference>
<evidence type="ECO:0000259" key="13">
    <source>
        <dbReference type="PROSITE" id="PS50070"/>
    </source>
</evidence>
<dbReference type="SUPFAM" id="SSF57440">
    <property type="entry name" value="Kringle-like"/>
    <property type="match status" value="2"/>
</dbReference>
<proteinExistence type="predicted"/>